<dbReference type="KEGG" id="gbr:Gbro_0132"/>
<name>D0LB49_GORB4</name>
<gene>
    <name evidence="1" type="ordered locus">Gbro_0132</name>
</gene>
<organism evidence="1 2">
    <name type="scientific">Gordonia bronchialis (strain ATCC 25592 / DSM 43247 / BCRC 13721 / JCM 3198 / KCTC 3076 / NBRC 16047 / NCTC 10667)</name>
    <name type="common">Rhodococcus bronchialis</name>
    <dbReference type="NCBI Taxonomy" id="526226"/>
    <lineage>
        <taxon>Bacteria</taxon>
        <taxon>Bacillati</taxon>
        <taxon>Actinomycetota</taxon>
        <taxon>Actinomycetes</taxon>
        <taxon>Mycobacteriales</taxon>
        <taxon>Gordoniaceae</taxon>
        <taxon>Gordonia</taxon>
    </lineage>
</organism>
<keyword evidence="2" id="KW-1185">Reference proteome</keyword>
<dbReference type="STRING" id="526226.Gbro_0132"/>
<dbReference type="RefSeq" id="WP_012832072.1">
    <property type="nucleotide sequence ID" value="NC_013441.1"/>
</dbReference>
<evidence type="ECO:0000313" key="2">
    <source>
        <dbReference type="Proteomes" id="UP000001219"/>
    </source>
</evidence>
<dbReference type="AlphaFoldDB" id="D0LB49"/>
<reference evidence="1 2" key="2">
    <citation type="journal article" date="2010" name="Stand. Genomic Sci.">
        <title>Complete genome sequence of Gordonia bronchialis type strain (3410).</title>
        <authorList>
            <person name="Ivanova N."/>
            <person name="Sikorski J."/>
            <person name="Jando M."/>
            <person name="Lapidus A."/>
            <person name="Nolan M."/>
            <person name="Lucas S."/>
            <person name="Del Rio T.G."/>
            <person name="Tice H."/>
            <person name="Copeland A."/>
            <person name="Cheng J.F."/>
            <person name="Chen F."/>
            <person name="Bruce D."/>
            <person name="Goodwin L."/>
            <person name="Pitluck S."/>
            <person name="Mavromatis K."/>
            <person name="Ovchinnikova G."/>
            <person name="Pati A."/>
            <person name="Chen A."/>
            <person name="Palaniappan K."/>
            <person name="Land M."/>
            <person name="Hauser L."/>
            <person name="Chang Y.J."/>
            <person name="Jeffries C.D."/>
            <person name="Chain P."/>
            <person name="Saunders E."/>
            <person name="Han C."/>
            <person name="Detter J.C."/>
            <person name="Brettin T."/>
            <person name="Rohde M."/>
            <person name="Goker M."/>
            <person name="Bristow J."/>
            <person name="Eisen J.A."/>
            <person name="Markowitz V."/>
            <person name="Hugenholtz P."/>
            <person name="Klenk H.P."/>
            <person name="Kyrpides N.C."/>
        </authorList>
    </citation>
    <scope>NUCLEOTIDE SEQUENCE [LARGE SCALE GENOMIC DNA]</scope>
    <source>
        <strain evidence="2">ATCC 25592 / DSM 43247 / BCRC 13721 / JCM 3198 / KCTC 3076 / NBRC 16047 / NCTC 10667</strain>
    </source>
</reference>
<proteinExistence type="predicted"/>
<protein>
    <submittedName>
        <fullName evidence="1">Uncharacterized protein</fullName>
    </submittedName>
</protein>
<reference evidence="2" key="1">
    <citation type="submission" date="2009-10" db="EMBL/GenBank/DDBJ databases">
        <title>The complete chromosome of Gordonia bronchialis DSM 43247.</title>
        <authorList>
            <consortium name="US DOE Joint Genome Institute (JGI-PGF)"/>
            <person name="Lucas S."/>
            <person name="Copeland A."/>
            <person name="Lapidus A."/>
            <person name="Glavina del Rio T."/>
            <person name="Dalin E."/>
            <person name="Tice H."/>
            <person name="Bruce D."/>
            <person name="Goodwin L."/>
            <person name="Pitluck S."/>
            <person name="Kyrpides N."/>
            <person name="Mavromatis K."/>
            <person name="Ivanova N."/>
            <person name="Ovchinnikova G."/>
            <person name="Saunders E."/>
            <person name="Brettin T."/>
            <person name="Detter J.C."/>
            <person name="Han C."/>
            <person name="Larimer F."/>
            <person name="Land M."/>
            <person name="Hauser L."/>
            <person name="Markowitz V."/>
            <person name="Cheng J.-F."/>
            <person name="Hugenholtz P."/>
            <person name="Woyke T."/>
            <person name="Wu D."/>
            <person name="Jando M."/>
            <person name="Schneider S."/>
            <person name="Goeker M."/>
            <person name="Klenk H.-P."/>
            <person name="Eisen J.A."/>
        </authorList>
    </citation>
    <scope>NUCLEOTIDE SEQUENCE [LARGE SCALE GENOMIC DNA]</scope>
    <source>
        <strain evidence="2">ATCC 25592 / DSM 43247 / BCRC 13721 / JCM 3198 / KCTC 3076 / NBRC 16047 / NCTC 10667</strain>
    </source>
</reference>
<dbReference type="Proteomes" id="UP000001219">
    <property type="component" value="Chromosome"/>
</dbReference>
<sequence>MRVRHRLRLLAVLVALGLGGGLTLVGLGQAVATPGDVKTRVNNYWEARVYQAYDIGGAFQLTNKASQRPIYLQYKRTSRYGWPSGWHRLTGDVARGQTKVDGWYVAPRGYDGVFLRVCRNDPGDRDYCWSSLMYFGKPGGQGGGSGMITGA</sequence>
<dbReference type="EMBL" id="CP001802">
    <property type="protein sequence ID" value="ACY19480.1"/>
    <property type="molecule type" value="Genomic_DNA"/>
</dbReference>
<dbReference type="HOGENOM" id="CLU_1728788_0_0_11"/>
<evidence type="ECO:0000313" key="1">
    <source>
        <dbReference type="EMBL" id="ACY19480.1"/>
    </source>
</evidence>
<accession>D0LB49</accession>